<gene>
    <name evidence="1" type="ORF">EA655_10565</name>
</gene>
<dbReference type="AlphaFoldDB" id="A0A4Q8M3Y6"/>
<evidence type="ECO:0000313" key="2">
    <source>
        <dbReference type="Proteomes" id="UP000294164"/>
    </source>
</evidence>
<dbReference type="EMBL" id="SHMG01000005">
    <property type="protein sequence ID" value="TAA42465.1"/>
    <property type="molecule type" value="Genomic_DNA"/>
</dbReference>
<name>A0A4Q8M3Y6_9GAMM</name>
<dbReference type="Proteomes" id="UP000294164">
    <property type="component" value="Unassembled WGS sequence"/>
</dbReference>
<accession>A0A4Q8M3Y6</accession>
<evidence type="ECO:0000313" key="1">
    <source>
        <dbReference type="EMBL" id="TAA42465.1"/>
    </source>
</evidence>
<organism evidence="1 2">
    <name type="scientific">Pseudoxanthomonas winnipegensis</name>
    <dbReference type="NCBI Taxonomy" id="2480810"/>
    <lineage>
        <taxon>Bacteria</taxon>
        <taxon>Pseudomonadati</taxon>
        <taxon>Pseudomonadota</taxon>
        <taxon>Gammaproteobacteria</taxon>
        <taxon>Lysobacterales</taxon>
        <taxon>Lysobacteraceae</taxon>
        <taxon>Pseudoxanthomonas</taxon>
    </lineage>
</organism>
<protein>
    <submittedName>
        <fullName evidence="1">Uncharacterized protein</fullName>
    </submittedName>
</protein>
<sequence length="339" mass="35996">MSLIPTIYSSEDPGAPVLTGLAGSLAALLDAILVNGYGSGSTVKAGMGWTRPYTGTNLRAYRNNPVSGLGYYLRLDDTQTRVGRLRTYTAMTAISTGSGMAPTTSMRTNGALWVKSDTADSVARKWWAIGNERCFYLFMAPVGQDQTGIPEDLAQGIPHFAGRLRSRKPGDQYDFAVSLGLNAYNAGDWPNTLSWAFRNVFSGMGWSQGVYQSSPSEGAAVVIARGYGQTGNPVIARIGPDIASSQTCWGGEDGGAVPYPDPVSGGLILSPGFLIEGVSIARASYPGLWVPAHAHPLADLQIETNIAGLPAGTKLLAKSFRYAPTYPSGQVLFDITNEW</sequence>
<reference evidence="1 2" key="1">
    <citation type="submission" date="2019-02" db="EMBL/GenBank/DDBJ databases">
        <title>WGS of Pseudoxanthomonas species novum from clinical isolates.</title>
        <authorList>
            <person name="Bernier A.-M."/>
            <person name="Bernard K."/>
            <person name="Vachon A."/>
        </authorList>
    </citation>
    <scope>NUCLEOTIDE SEQUENCE [LARGE SCALE GENOMIC DNA]</scope>
    <source>
        <strain evidence="1 2">NML130969</strain>
    </source>
</reference>
<dbReference type="OrthoDB" id="6053105at2"/>
<dbReference type="RefSeq" id="WP_130534476.1">
    <property type="nucleotide sequence ID" value="NZ_SHMG01000005.1"/>
</dbReference>
<proteinExistence type="predicted"/>
<comment type="caution">
    <text evidence="1">The sequence shown here is derived from an EMBL/GenBank/DDBJ whole genome shotgun (WGS) entry which is preliminary data.</text>
</comment>